<feature type="domain" description="Formyl transferase C-terminal" evidence="10">
    <location>
        <begin position="240"/>
        <end position="339"/>
    </location>
</feature>
<dbReference type="InterPro" id="IPR041711">
    <property type="entry name" value="Met-tRNA-FMT_N"/>
</dbReference>
<dbReference type="SUPFAM" id="SSF53328">
    <property type="entry name" value="Formyltransferase"/>
    <property type="match status" value="1"/>
</dbReference>
<protein>
    <recommendedName>
        <fullName evidence="4 8">Methionyl-tRNA formyltransferase</fullName>
        <ecNumber evidence="3 8">2.1.2.9</ecNumber>
    </recommendedName>
</protein>
<dbReference type="PROSITE" id="PS00373">
    <property type="entry name" value="GART"/>
    <property type="match status" value="1"/>
</dbReference>
<dbReference type="InterPro" id="IPR044135">
    <property type="entry name" value="Met-tRNA-FMT_C"/>
</dbReference>
<organism evidence="11 12">
    <name type="scientific">Jezberella montanilacus</name>
    <dbReference type="NCBI Taxonomy" id="323426"/>
    <lineage>
        <taxon>Bacteria</taxon>
        <taxon>Pseudomonadati</taxon>
        <taxon>Pseudomonadota</taxon>
        <taxon>Betaproteobacteria</taxon>
        <taxon>Burkholderiales</taxon>
        <taxon>Alcaligenaceae</taxon>
        <taxon>Jezberella</taxon>
    </lineage>
</organism>
<dbReference type="PANTHER" id="PTHR11138:SF5">
    <property type="entry name" value="METHIONYL-TRNA FORMYLTRANSFERASE, MITOCHONDRIAL"/>
    <property type="match status" value="1"/>
</dbReference>
<gene>
    <name evidence="8" type="primary">fmt</name>
    <name evidence="11" type="ORF">BCM14_1859</name>
</gene>
<dbReference type="Pfam" id="PF02911">
    <property type="entry name" value="Formyl_trans_C"/>
    <property type="match status" value="1"/>
</dbReference>
<evidence type="ECO:0000256" key="8">
    <source>
        <dbReference type="HAMAP-Rule" id="MF_00182"/>
    </source>
</evidence>
<keyword evidence="5 8" id="KW-0808">Transferase</keyword>
<dbReference type="InterPro" id="IPR005793">
    <property type="entry name" value="Formyl_trans_C"/>
</dbReference>
<evidence type="ECO:0000256" key="6">
    <source>
        <dbReference type="ARBA" id="ARBA00022917"/>
    </source>
</evidence>
<comment type="function">
    <text evidence="1 8">Attaches a formyl group to the free amino group of methionyl-tRNA(fMet). The formyl group appears to play a dual role in the initiator identity of N-formylmethionyl-tRNA by promoting its recognition by IF2 and preventing the misappropriation of this tRNA by the elongation apparatus.</text>
</comment>
<evidence type="ECO:0000256" key="4">
    <source>
        <dbReference type="ARBA" id="ARBA00016014"/>
    </source>
</evidence>
<evidence type="ECO:0000256" key="2">
    <source>
        <dbReference type="ARBA" id="ARBA00010699"/>
    </source>
</evidence>
<dbReference type="InterPro" id="IPR037022">
    <property type="entry name" value="Formyl_trans_C_sf"/>
</dbReference>
<reference evidence="11 12" key="1">
    <citation type="submission" date="2018-03" db="EMBL/GenBank/DDBJ databases">
        <title>Genomic Encyclopedia of Type Strains, Phase III (KMG-III): the genomes of soil and plant-associated and newly described type strains.</title>
        <authorList>
            <person name="Whitman W."/>
        </authorList>
    </citation>
    <scope>NUCLEOTIDE SEQUENCE [LARGE SCALE GENOMIC DNA]</scope>
    <source>
        <strain evidence="11 12">MWH-P2sevCIIIb</strain>
    </source>
</reference>
<comment type="similarity">
    <text evidence="2 8">Belongs to the Fmt family.</text>
</comment>
<dbReference type="EC" id="2.1.2.9" evidence="3 8"/>
<evidence type="ECO:0000256" key="3">
    <source>
        <dbReference type="ARBA" id="ARBA00012261"/>
    </source>
</evidence>
<dbReference type="InterPro" id="IPR002376">
    <property type="entry name" value="Formyl_transf_N"/>
</dbReference>
<dbReference type="SUPFAM" id="SSF50486">
    <property type="entry name" value="FMT C-terminal domain-like"/>
    <property type="match status" value="1"/>
</dbReference>
<evidence type="ECO:0000256" key="1">
    <source>
        <dbReference type="ARBA" id="ARBA00002606"/>
    </source>
</evidence>
<evidence type="ECO:0000259" key="9">
    <source>
        <dbReference type="Pfam" id="PF00551"/>
    </source>
</evidence>
<dbReference type="CDD" id="cd08704">
    <property type="entry name" value="Met_tRNA_FMT_C"/>
    <property type="match status" value="1"/>
</dbReference>
<evidence type="ECO:0000256" key="5">
    <source>
        <dbReference type="ARBA" id="ARBA00022679"/>
    </source>
</evidence>
<dbReference type="Gene3D" id="3.40.50.170">
    <property type="entry name" value="Formyl transferase, N-terminal domain"/>
    <property type="match status" value="1"/>
</dbReference>
<dbReference type="Pfam" id="PF00551">
    <property type="entry name" value="Formyl_trans_N"/>
    <property type="match status" value="1"/>
</dbReference>
<evidence type="ECO:0000313" key="12">
    <source>
        <dbReference type="Proteomes" id="UP000238308"/>
    </source>
</evidence>
<dbReference type="InterPro" id="IPR011034">
    <property type="entry name" value="Formyl_transferase-like_C_sf"/>
</dbReference>
<dbReference type="PANTHER" id="PTHR11138">
    <property type="entry name" value="METHIONYL-TRNA FORMYLTRANSFERASE"/>
    <property type="match status" value="1"/>
</dbReference>
<dbReference type="InterPro" id="IPR036477">
    <property type="entry name" value="Formyl_transf_N_sf"/>
</dbReference>
<evidence type="ECO:0000259" key="10">
    <source>
        <dbReference type="Pfam" id="PF02911"/>
    </source>
</evidence>
<keyword evidence="12" id="KW-1185">Reference proteome</keyword>
<comment type="catalytic activity">
    <reaction evidence="7 8">
        <text>L-methionyl-tRNA(fMet) + (6R)-10-formyltetrahydrofolate = N-formyl-L-methionyl-tRNA(fMet) + (6S)-5,6,7,8-tetrahydrofolate + H(+)</text>
        <dbReference type="Rhea" id="RHEA:24380"/>
        <dbReference type="Rhea" id="RHEA-COMP:9952"/>
        <dbReference type="Rhea" id="RHEA-COMP:9953"/>
        <dbReference type="ChEBI" id="CHEBI:15378"/>
        <dbReference type="ChEBI" id="CHEBI:57453"/>
        <dbReference type="ChEBI" id="CHEBI:78530"/>
        <dbReference type="ChEBI" id="CHEBI:78844"/>
        <dbReference type="ChEBI" id="CHEBI:195366"/>
        <dbReference type="EC" id="2.1.2.9"/>
    </reaction>
</comment>
<name>A0A2T0XGV3_9BURK</name>
<evidence type="ECO:0000256" key="7">
    <source>
        <dbReference type="ARBA" id="ARBA00048558"/>
    </source>
</evidence>
<dbReference type="GO" id="GO:0005829">
    <property type="term" value="C:cytosol"/>
    <property type="evidence" value="ECO:0007669"/>
    <property type="project" value="TreeGrafter"/>
</dbReference>
<dbReference type="InterPro" id="IPR005794">
    <property type="entry name" value="Fmt"/>
</dbReference>
<dbReference type="AlphaFoldDB" id="A0A2T0XGV3"/>
<dbReference type="GO" id="GO:0004479">
    <property type="term" value="F:methionyl-tRNA formyltransferase activity"/>
    <property type="evidence" value="ECO:0007669"/>
    <property type="project" value="UniProtKB-UniRule"/>
</dbReference>
<dbReference type="Gene3D" id="3.10.25.10">
    <property type="entry name" value="Formyl transferase, C-terminal domain"/>
    <property type="match status" value="1"/>
</dbReference>
<accession>A0A2T0XGV3</accession>
<evidence type="ECO:0000313" key="11">
    <source>
        <dbReference type="EMBL" id="PRY98142.1"/>
    </source>
</evidence>
<dbReference type="NCBIfam" id="TIGR00460">
    <property type="entry name" value="fmt"/>
    <property type="match status" value="1"/>
</dbReference>
<feature type="binding site" evidence="8">
    <location>
        <begin position="146"/>
        <end position="149"/>
    </location>
    <ligand>
        <name>(6S)-5,6,7,8-tetrahydrofolate</name>
        <dbReference type="ChEBI" id="CHEBI:57453"/>
    </ligand>
</feature>
<comment type="caution">
    <text evidence="11">The sequence shown here is derived from an EMBL/GenBank/DDBJ whole genome shotgun (WGS) entry which is preliminary data.</text>
</comment>
<dbReference type="InterPro" id="IPR001555">
    <property type="entry name" value="GART_AS"/>
</dbReference>
<dbReference type="CDD" id="cd08646">
    <property type="entry name" value="FMT_core_Met-tRNA-FMT_N"/>
    <property type="match status" value="1"/>
</dbReference>
<keyword evidence="6 8" id="KW-0648">Protein biosynthesis</keyword>
<sequence>MGREDLSKGTGIGVRAGEDTLSSLKSTEPVKVGFAGTPEFSRVALQAIVNAGFSVPLVLTQPDRPSGRGLKLTPSAVKACALALDIPVIQPRSLRLDGKYPEDAQAAQQALIDAQLDVLVVAAYGLILPKGVLELPQYGCLNIHASLLPRWRGAAPIQRAIEAGDRETGITIMQMDEGLDTGDMLLVEACRIDDNTTSATLHDKLADMGGRLVVQALSALAKKSLIATRQPAEGVTYASKLDKAEAALDLSLPAAVLARRIRAFNPVPGATLVLPGLDAAVKVWDARALPTKADAVAGSVLQANAQGVDIATGDGVLRLLELQRAGGKRQPVSVFIQGYEYKQ</sequence>
<dbReference type="Proteomes" id="UP000238308">
    <property type="component" value="Unassembled WGS sequence"/>
</dbReference>
<feature type="domain" description="Formyl transferase N-terminal" evidence="9">
    <location>
        <begin position="45"/>
        <end position="217"/>
    </location>
</feature>
<proteinExistence type="inferred from homology"/>
<dbReference type="EMBL" id="PVTV01000013">
    <property type="protein sequence ID" value="PRY98142.1"/>
    <property type="molecule type" value="Genomic_DNA"/>
</dbReference>
<dbReference type="HAMAP" id="MF_00182">
    <property type="entry name" value="Formyl_trans"/>
    <property type="match status" value="1"/>
</dbReference>